<dbReference type="Pfam" id="PF13469">
    <property type="entry name" value="Sulfotransfer_3"/>
    <property type="match status" value="1"/>
</dbReference>
<name>A0ABW5JIU3_9BACT</name>
<sequence length="332" mass="40004">MSLPPLFIVASERSGTNLLRKRLTEKQDIYYGVEPAHFLKHLYHHQPFYGSFSDDQNFIAMIKDAIKLCKLHFAPWDIEFEAKEIFSEYDSIYSYRNVFGVMDYMMKRYAISKGYKTYICKDNFLFDYLYQIKAYLEPVKFIYLYRDPRDVVLSQTRRRFGDQSIVNNAKLWRSEQVKSFQLFQDFFKDDCFLISYEDFIKDEENSLKQIFSFLGTEEAESENFYEEFVEAHDWKNLNKPTLKNNFGKYKTELSSKQIKLVETICHREMGLLGYELQYETTGFSTFFLAWRSLRGKISRILRVKLLKYLKTDQVKEKRLKRRRFVSKFRHPN</sequence>
<dbReference type="EC" id="2.8.2.-" evidence="1"/>
<keyword evidence="1" id="KW-0808">Transferase</keyword>
<accession>A0ABW5JIU3</accession>
<keyword evidence="2" id="KW-1185">Reference proteome</keyword>
<organism evidence="1 2">
    <name type="scientific">Gracilimonas halophila</name>
    <dbReference type="NCBI Taxonomy" id="1834464"/>
    <lineage>
        <taxon>Bacteria</taxon>
        <taxon>Pseudomonadati</taxon>
        <taxon>Balneolota</taxon>
        <taxon>Balneolia</taxon>
        <taxon>Balneolales</taxon>
        <taxon>Balneolaceae</taxon>
        <taxon>Gracilimonas</taxon>
    </lineage>
</organism>
<dbReference type="InterPro" id="IPR027417">
    <property type="entry name" value="P-loop_NTPase"/>
</dbReference>
<evidence type="ECO:0000313" key="2">
    <source>
        <dbReference type="Proteomes" id="UP001597460"/>
    </source>
</evidence>
<dbReference type="GO" id="GO:0016740">
    <property type="term" value="F:transferase activity"/>
    <property type="evidence" value="ECO:0007669"/>
    <property type="project" value="UniProtKB-KW"/>
</dbReference>
<comment type="caution">
    <text evidence="1">The sequence shown here is derived from an EMBL/GenBank/DDBJ whole genome shotgun (WGS) entry which is preliminary data.</text>
</comment>
<dbReference type="EMBL" id="JBHULI010000003">
    <property type="protein sequence ID" value="MFD2531482.1"/>
    <property type="molecule type" value="Genomic_DNA"/>
</dbReference>
<proteinExistence type="predicted"/>
<dbReference type="PANTHER" id="PTHR10704">
    <property type="entry name" value="CARBOHYDRATE SULFOTRANSFERASE"/>
    <property type="match status" value="1"/>
</dbReference>
<reference evidence="2" key="1">
    <citation type="journal article" date="2019" name="Int. J. Syst. Evol. Microbiol.">
        <title>The Global Catalogue of Microorganisms (GCM) 10K type strain sequencing project: providing services to taxonomists for standard genome sequencing and annotation.</title>
        <authorList>
            <consortium name="The Broad Institute Genomics Platform"/>
            <consortium name="The Broad Institute Genome Sequencing Center for Infectious Disease"/>
            <person name="Wu L."/>
            <person name="Ma J."/>
        </authorList>
    </citation>
    <scope>NUCLEOTIDE SEQUENCE [LARGE SCALE GENOMIC DNA]</scope>
    <source>
        <strain evidence="2">KCTC 52042</strain>
    </source>
</reference>
<protein>
    <submittedName>
        <fullName evidence="1">Sulfotransferase family protein</fullName>
        <ecNumber evidence="1">2.8.2.-</ecNumber>
    </submittedName>
</protein>
<dbReference type="PANTHER" id="PTHR10704:SF44">
    <property type="entry name" value="LD35051P-RELATED"/>
    <property type="match status" value="1"/>
</dbReference>
<evidence type="ECO:0000313" key="1">
    <source>
        <dbReference type="EMBL" id="MFD2531482.1"/>
    </source>
</evidence>
<dbReference type="Gene3D" id="3.40.50.300">
    <property type="entry name" value="P-loop containing nucleotide triphosphate hydrolases"/>
    <property type="match status" value="1"/>
</dbReference>
<dbReference type="SUPFAM" id="SSF52540">
    <property type="entry name" value="P-loop containing nucleoside triphosphate hydrolases"/>
    <property type="match status" value="1"/>
</dbReference>
<dbReference type="RefSeq" id="WP_390298616.1">
    <property type="nucleotide sequence ID" value="NZ_JBHULI010000003.1"/>
</dbReference>
<dbReference type="InterPro" id="IPR051135">
    <property type="entry name" value="Gal/GlcNAc/GalNAc_ST"/>
</dbReference>
<dbReference type="Proteomes" id="UP001597460">
    <property type="component" value="Unassembled WGS sequence"/>
</dbReference>
<gene>
    <name evidence="1" type="ORF">ACFSVN_03385</name>
</gene>